<organism evidence="3 4">
    <name type="scientific">Sphingomonas mollis</name>
    <dbReference type="NCBI Taxonomy" id="2795726"/>
    <lineage>
        <taxon>Bacteria</taxon>
        <taxon>Pseudomonadati</taxon>
        <taxon>Pseudomonadota</taxon>
        <taxon>Alphaproteobacteria</taxon>
        <taxon>Sphingomonadales</taxon>
        <taxon>Sphingomonadaceae</taxon>
        <taxon>Sphingomonas</taxon>
    </lineage>
</organism>
<evidence type="ECO:0000313" key="3">
    <source>
        <dbReference type="EMBL" id="MBJ6122712.1"/>
    </source>
</evidence>
<evidence type="ECO:0000313" key="4">
    <source>
        <dbReference type="Proteomes" id="UP000640426"/>
    </source>
</evidence>
<keyword evidence="2" id="KW-0812">Transmembrane</keyword>
<evidence type="ECO:0000256" key="2">
    <source>
        <dbReference type="SAM" id="Phobius"/>
    </source>
</evidence>
<reference evidence="4" key="1">
    <citation type="submission" date="2020-12" db="EMBL/GenBank/DDBJ databases">
        <title>Hymenobacter sp.</title>
        <authorList>
            <person name="Kim M.K."/>
        </authorList>
    </citation>
    <scope>NUCLEOTIDE SEQUENCE [LARGE SCALE GENOMIC DNA]</scope>
    <source>
        <strain evidence="4">BT553</strain>
    </source>
</reference>
<feature type="region of interest" description="Disordered" evidence="1">
    <location>
        <begin position="15"/>
        <end position="35"/>
    </location>
</feature>
<dbReference type="Proteomes" id="UP000640426">
    <property type="component" value="Unassembled WGS sequence"/>
</dbReference>
<keyword evidence="2" id="KW-1133">Transmembrane helix</keyword>
<dbReference type="RefSeq" id="WP_199038724.1">
    <property type="nucleotide sequence ID" value="NZ_JAELXS010000007.1"/>
</dbReference>
<sequence>MSEVDDAIAAARASWSRISDTGGQPAAPRRAMRTRGQGARRMKRIALAMLAVLVAAFVAGLILPTGIGIMGVFLTLVALVGVAVLFAVLPAASDRAPPPEKLKTVDIKALPAQTERWLHAQRRLLPAPAQHLVDRIGDRLGTLAPQLARVDANSESALEIRRLVGEQLPAFVDDYARVPEPLRRTDRNGRTPDAALVDGLSVIEREIAAMTERLAQGDLDSLQTRSRYLEMKYTSDGTPT</sequence>
<dbReference type="EMBL" id="JAELXS010000007">
    <property type="protein sequence ID" value="MBJ6122712.1"/>
    <property type="molecule type" value="Genomic_DNA"/>
</dbReference>
<feature type="transmembrane region" description="Helical" evidence="2">
    <location>
        <begin position="69"/>
        <end position="92"/>
    </location>
</feature>
<evidence type="ECO:0008006" key="5">
    <source>
        <dbReference type="Google" id="ProtNLM"/>
    </source>
</evidence>
<protein>
    <recommendedName>
        <fullName evidence="5">5-bromo-4-chloroindolyl phosphate hydrolysis protein</fullName>
    </recommendedName>
</protein>
<evidence type="ECO:0000256" key="1">
    <source>
        <dbReference type="SAM" id="MobiDB-lite"/>
    </source>
</evidence>
<keyword evidence="2" id="KW-0472">Membrane</keyword>
<comment type="caution">
    <text evidence="3">The sequence shown here is derived from an EMBL/GenBank/DDBJ whole genome shotgun (WGS) entry which is preliminary data.</text>
</comment>
<accession>A0ABS0XRN8</accession>
<name>A0ABS0XRN8_9SPHN</name>
<proteinExistence type="predicted"/>
<keyword evidence="4" id="KW-1185">Reference proteome</keyword>
<gene>
    <name evidence="3" type="ORF">JAO74_13010</name>
</gene>
<feature type="transmembrane region" description="Helical" evidence="2">
    <location>
        <begin position="45"/>
        <end position="63"/>
    </location>
</feature>